<sequence length="223" mass="25876">MRYMLFLLLFLFEAVSAQEKSLSDGFVYLDEKIPGIVYDIRYAGSNNFIGKPVSGYHKPQAILSEPAADALLKVQEELIQKDLMLKIFDAYRPQQAVDHFIRWARDKEDTLMKAQFYPDIPKSRLFQLGYIASRSGHSRGSTVDLTLVDANTCKELDMGSPYDFFGKISHHSAPGISETQKKNRLLLKSMMMKHGFRPYAEEWWHYTYKLETYPDTYFDFPVE</sequence>
<evidence type="ECO:0000313" key="13">
    <source>
        <dbReference type="Proteomes" id="UP001155280"/>
    </source>
</evidence>
<dbReference type="Proteomes" id="UP001155280">
    <property type="component" value="Unassembled WGS sequence"/>
</dbReference>
<feature type="binding site" evidence="9">
    <location>
        <position position="144"/>
    </location>
    <ligand>
        <name>Zn(2+)</name>
        <dbReference type="ChEBI" id="CHEBI:29105"/>
        <note>catalytic</note>
    </ligand>
</feature>
<feature type="site" description="Transition state stabilizer" evidence="9">
    <location>
        <position position="92"/>
    </location>
</feature>
<dbReference type="GO" id="GO:0071555">
    <property type="term" value="P:cell wall organization"/>
    <property type="evidence" value="ECO:0007669"/>
    <property type="project" value="UniProtKB-KW"/>
</dbReference>
<evidence type="ECO:0000256" key="6">
    <source>
        <dbReference type="ARBA" id="ARBA00022997"/>
    </source>
</evidence>
<evidence type="ECO:0000313" key="12">
    <source>
        <dbReference type="EMBL" id="MCP9199739.1"/>
    </source>
</evidence>
<dbReference type="PANTHER" id="PTHR43126">
    <property type="entry name" value="D-ALANYL-D-ALANINE DIPEPTIDASE"/>
    <property type="match status" value="1"/>
</dbReference>
<evidence type="ECO:0000256" key="3">
    <source>
        <dbReference type="ARBA" id="ARBA00022723"/>
    </source>
</evidence>
<comment type="cofactor">
    <cofactor evidence="9">
        <name>Zn(2+)</name>
        <dbReference type="ChEBI" id="CHEBI:29105"/>
    </cofactor>
    <text evidence="9">Binds 1 zinc ion per subunit.</text>
</comment>
<keyword evidence="3 9" id="KW-0479">Metal-binding</keyword>
<keyword evidence="7 9" id="KW-0482">Metalloprotease</keyword>
<reference evidence="12" key="1">
    <citation type="submission" date="2022-07" db="EMBL/GenBank/DDBJ databases">
        <title>Gramela sediminis sp. nov., isolated from deep-sea sediment of the Indian Ocean.</title>
        <authorList>
            <person name="Shi H."/>
        </authorList>
    </citation>
    <scope>NUCLEOTIDE SEQUENCE</scope>
    <source>
        <strain evidence="12">GC03-9</strain>
    </source>
</reference>
<feature type="active site" description="Proton donor/acceptor" evidence="9">
    <location>
        <position position="202"/>
    </location>
</feature>
<proteinExistence type="inferred from homology"/>
<feature type="signal peptide" evidence="11">
    <location>
        <begin position="1"/>
        <end position="17"/>
    </location>
</feature>
<dbReference type="Gene3D" id="3.30.1380.10">
    <property type="match status" value="1"/>
</dbReference>
<dbReference type="EMBL" id="JANCNS010000002">
    <property type="protein sequence ID" value="MCP9199739.1"/>
    <property type="molecule type" value="Genomic_DNA"/>
</dbReference>
<dbReference type="GO" id="GO:0008270">
    <property type="term" value="F:zinc ion binding"/>
    <property type="evidence" value="ECO:0007669"/>
    <property type="project" value="UniProtKB-UniRule"/>
</dbReference>
<gene>
    <name evidence="12" type="ORF">MKO06_07475</name>
</gene>
<dbReference type="SUPFAM" id="SSF55166">
    <property type="entry name" value="Hedgehog/DD-peptidase"/>
    <property type="match status" value="1"/>
</dbReference>
<keyword evidence="6 9" id="KW-0224">Dipeptidase</keyword>
<keyword evidence="2 9" id="KW-0645">Protease</keyword>
<dbReference type="InterPro" id="IPR009045">
    <property type="entry name" value="Zn_M74/Hedgehog-like"/>
</dbReference>
<comment type="function">
    <text evidence="9 10">Catalyzes hydrolysis of the D-alanyl-D-alanine dipeptide.</text>
</comment>
<dbReference type="GO" id="GO:0160237">
    <property type="term" value="F:D-Ala-D-Ala dipeptidase activity"/>
    <property type="evidence" value="ECO:0007669"/>
    <property type="project" value="UniProtKB-EC"/>
</dbReference>
<comment type="similarity">
    <text evidence="9 10">Belongs to the peptidase M15D family.</text>
</comment>
<comment type="catalytic activity">
    <reaction evidence="1 9 10">
        <text>D-alanyl-D-alanine + H2O = 2 D-alanine</text>
        <dbReference type="Rhea" id="RHEA:20661"/>
        <dbReference type="ChEBI" id="CHEBI:15377"/>
        <dbReference type="ChEBI" id="CHEBI:57416"/>
        <dbReference type="ChEBI" id="CHEBI:57822"/>
        <dbReference type="EC" id="3.4.13.22"/>
    </reaction>
</comment>
<dbReference type="HAMAP" id="MF_01924">
    <property type="entry name" value="A_A_dipeptidase"/>
    <property type="match status" value="1"/>
</dbReference>
<evidence type="ECO:0000256" key="2">
    <source>
        <dbReference type="ARBA" id="ARBA00022670"/>
    </source>
</evidence>
<dbReference type="InterPro" id="IPR000755">
    <property type="entry name" value="A_A_dipeptidase"/>
</dbReference>
<feature type="binding site" evidence="9">
    <location>
        <position position="205"/>
    </location>
    <ligand>
        <name>Zn(2+)</name>
        <dbReference type="ChEBI" id="CHEBI:29105"/>
        <note>catalytic</note>
    </ligand>
</feature>
<dbReference type="EC" id="3.4.13.22" evidence="9 10"/>
<keyword evidence="11" id="KW-0732">Signal</keyword>
<evidence type="ECO:0000256" key="9">
    <source>
        <dbReference type="HAMAP-Rule" id="MF_01924"/>
    </source>
</evidence>
<keyword evidence="5 9" id="KW-0862">Zinc</keyword>
<evidence type="ECO:0000256" key="4">
    <source>
        <dbReference type="ARBA" id="ARBA00022801"/>
    </source>
</evidence>
<dbReference type="PANTHER" id="PTHR43126:SF1">
    <property type="entry name" value="D-ALANYL-D-ALANINE DIPEPTIDASE"/>
    <property type="match status" value="1"/>
</dbReference>
<evidence type="ECO:0000256" key="1">
    <source>
        <dbReference type="ARBA" id="ARBA00001362"/>
    </source>
</evidence>
<dbReference type="Pfam" id="PF01427">
    <property type="entry name" value="Peptidase_M15"/>
    <property type="match status" value="1"/>
</dbReference>
<evidence type="ECO:0000256" key="11">
    <source>
        <dbReference type="SAM" id="SignalP"/>
    </source>
</evidence>
<keyword evidence="4 9" id="KW-0378">Hydrolase</keyword>
<name>A0A9X2KWR0_9FLAO</name>
<accession>A0A9X2KWR0</accession>
<feature type="chain" id="PRO_5040964803" description="D-alanyl-D-alanine dipeptidase" evidence="11">
    <location>
        <begin position="18"/>
        <end position="223"/>
    </location>
</feature>
<dbReference type="RefSeq" id="WP_241551556.1">
    <property type="nucleotide sequence ID" value="NZ_JANCNS010000002.1"/>
</dbReference>
<evidence type="ECO:0000256" key="8">
    <source>
        <dbReference type="ARBA" id="ARBA00023316"/>
    </source>
</evidence>
<dbReference type="GO" id="GO:0008237">
    <property type="term" value="F:metallopeptidase activity"/>
    <property type="evidence" value="ECO:0007669"/>
    <property type="project" value="UniProtKB-KW"/>
</dbReference>
<feature type="binding site" evidence="9">
    <location>
        <position position="137"/>
    </location>
    <ligand>
        <name>Zn(2+)</name>
        <dbReference type="ChEBI" id="CHEBI:29105"/>
        <note>catalytic</note>
    </ligand>
</feature>
<keyword evidence="13" id="KW-1185">Reference proteome</keyword>
<evidence type="ECO:0000256" key="10">
    <source>
        <dbReference type="PIRNR" id="PIRNR026671"/>
    </source>
</evidence>
<evidence type="ECO:0000256" key="7">
    <source>
        <dbReference type="ARBA" id="ARBA00023049"/>
    </source>
</evidence>
<dbReference type="PIRSF" id="PIRSF026671">
    <property type="entry name" value="AA_dipeptidase"/>
    <property type="match status" value="1"/>
</dbReference>
<keyword evidence="8 10" id="KW-0961">Cell wall biogenesis/degradation</keyword>
<comment type="caution">
    <text evidence="12">The sequence shown here is derived from an EMBL/GenBank/DDBJ whole genome shotgun (WGS) entry which is preliminary data.</text>
</comment>
<protein>
    <recommendedName>
        <fullName evidence="9 10">D-alanyl-D-alanine dipeptidase</fullName>
        <shortName evidence="9 10">D-Ala-D-Ala dipeptidase</shortName>
        <ecNumber evidence="9 10">3.4.13.22</ecNumber>
    </recommendedName>
</protein>
<evidence type="ECO:0000256" key="5">
    <source>
        <dbReference type="ARBA" id="ARBA00022833"/>
    </source>
</evidence>
<organism evidence="12 13">
    <name type="scientific">Christiangramia oceanisediminis</name>
    <dbReference type="NCBI Taxonomy" id="2920386"/>
    <lineage>
        <taxon>Bacteria</taxon>
        <taxon>Pseudomonadati</taxon>
        <taxon>Bacteroidota</taxon>
        <taxon>Flavobacteriia</taxon>
        <taxon>Flavobacteriales</taxon>
        <taxon>Flavobacteriaceae</taxon>
        <taxon>Christiangramia</taxon>
    </lineage>
</organism>
<dbReference type="AlphaFoldDB" id="A0A9X2KWR0"/>
<dbReference type="CDD" id="cd14817">
    <property type="entry name" value="D-Ala-D-Ala_dipeptidase_VanX"/>
    <property type="match status" value="1"/>
</dbReference>
<dbReference type="GO" id="GO:0006508">
    <property type="term" value="P:proteolysis"/>
    <property type="evidence" value="ECO:0007669"/>
    <property type="project" value="UniProtKB-KW"/>
</dbReference>